<sequence length="425" mass="46897">MQSIEGAAKVRLWADGKVVEAHFLVEVKISDEEEELESSHAHYATLRQVFTVGQTPRNFELPVKTLLAAKTAWDKDREAEIEVVAGGSSGGVSELPKNGAFEARPAFSVIATSSAGDAAGSGLILAEILRVATLPSKLLYQRVVAELIGEDATLIVSRRKANELPELVHSLLVGCDGFYTWYGESGRPQHQFTRETIPPPSTIDTKHADHSVASLCQHIDYVLQAFKYETRDPDLLSSPVKDEDLGLVEESENEHGRFRAFRDGRVRVVFADRTILQVERDGDCCSFFFADGSSAQTTLASAPLRHRTYVYQALEFSDWAFASQEERMQRHIKRQEAQAIVARELQLISVRCGMNSQLPTHQQKCTKDTITNANNGATIQIERNDPTLALSLSAVRELQVATLDHIASVNHILQIAASTATNDSK</sequence>
<keyword evidence="3" id="KW-1185">Reference proteome</keyword>
<feature type="domain" description="C5orf34-like C-terminal" evidence="1">
    <location>
        <begin position="253"/>
        <end position="319"/>
    </location>
</feature>
<name>A0A9W6YFN6_9STRA</name>
<dbReference type="Pfam" id="PF15016">
    <property type="entry name" value="C5orf34_C"/>
    <property type="match status" value="1"/>
</dbReference>
<protein>
    <submittedName>
        <fullName evidence="2">Unnamed protein product</fullName>
    </submittedName>
</protein>
<evidence type="ECO:0000313" key="3">
    <source>
        <dbReference type="Proteomes" id="UP001165121"/>
    </source>
</evidence>
<gene>
    <name evidence="2" type="ORF">Pfra01_002678300</name>
</gene>
<reference evidence="2" key="1">
    <citation type="submission" date="2023-04" db="EMBL/GenBank/DDBJ databases">
        <title>Phytophthora fragariaefolia NBRC 109709.</title>
        <authorList>
            <person name="Ichikawa N."/>
            <person name="Sato H."/>
            <person name="Tonouchi N."/>
        </authorList>
    </citation>
    <scope>NUCLEOTIDE SEQUENCE</scope>
    <source>
        <strain evidence="2">NBRC 109709</strain>
    </source>
</reference>
<dbReference type="AlphaFoldDB" id="A0A9W6YFN6"/>
<organism evidence="2 3">
    <name type="scientific">Phytophthora fragariaefolia</name>
    <dbReference type="NCBI Taxonomy" id="1490495"/>
    <lineage>
        <taxon>Eukaryota</taxon>
        <taxon>Sar</taxon>
        <taxon>Stramenopiles</taxon>
        <taxon>Oomycota</taxon>
        <taxon>Peronosporomycetes</taxon>
        <taxon>Peronosporales</taxon>
        <taxon>Peronosporaceae</taxon>
        <taxon>Phytophthora</taxon>
    </lineage>
</organism>
<dbReference type="EMBL" id="BSXT01005994">
    <property type="protein sequence ID" value="GMF61607.1"/>
    <property type="molecule type" value="Genomic_DNA"/>
</dbReference>
<dbReference type="Proteomes" id="UP001165121">
    <property type="component" value="Unassembled WGS sequence"/>
</dbReference>
<comment type="caution">
    <text evidence="2">The sequence shown here is derived from an EMBL/GenBank/DDBJ whole genome shotgun (WGS) entry which is preliminary data.</text>
</comment>
<accession>A0A9W6YFN6</accession>
<dbReference type="OrthoDB" id="75908at2759"/>
<proteinExistence type="predicted"/>
<evidence type="ECO:0000259" key="1">
    <source>
        <dbReference type="Pfam" id="PF15016"/>
    </source>
</evidence>
<evidence type="ECO:0000313" key="2">
    <source>
        <dbReference type="EMBL" id="GMF61607.1"/>
    </source>
</evidence>
<dbReference type="InterPro" id="IPR027865">
    <property type="entry name" value="C5orf34-like_C"/>
</dbReference>